<dbReference type="AlphaFoldDB" id="A0A923MA63"/>
<name>A0A923MA63_9BURK</name>
<evidence type="ECO:0000256" key="1">
    <source>
        <dbReference type="SAM" id="SignalP"/>
    </source>
</evidence>
<dbReference type="EMBL" id="JACORU010000004">
    <property type="protein sequence ID" value="MBC5765579.1"/>
    <property type="molecule type" value="Genomic_DNA"/>
</dbReference>
<dbReference type="Pfam" id="PF07606">
    <property type="entry name" value="DUF1569"/>
    <property type="match status" value="1"/>
</dbReference>
<reference evidence="2" key="1">
    <citation type="submission" date="2020-08" db="EMBL/GenBank/DDBJ databases">
        <title>Ramlibacter sp. GTP1 16S ribosomal RNA gene genome sequencing and assembly.</title>
        <authorList>
            <person name="Kang M."/>
        </authorList>
    </citation>
    <scope>NUCLEOTIDE SEQUENCE</scope>
    <source>
        <strain evidence="2">GTP1</strain>
    </source>
</reference>
<protein>
    <submittedName>
        <fullName evidence="2">DUF1569 domain-containing protein</fullName>
    </submittedName>
</protein>
<evidence type="ECO:0000313" key="2">
    <source>
        <dbReference type="EMBL" id="MBC5765579.1"/>
    </source>
</evidence>
<keyword evidence="3" id="KW-1185">Reference proteome</keyword>
<organism evidence="2 3">
    <name type="scientific">Ramlibacter albus</name>
    <dbReference type="NCBI Taxonomy" id="2079448"/>
    <lineage>
        <taxon>Bacteria</taxon>
        <taxon>Pseudomonadati</taxon>
        <taxon>Pseudomonadota</taxon>
        <taxon>Betaproteobacteria</taxon>
        <taxon>Burkholderiales</taxon>
        <taxon>Comamonadaceae</taxon>
        <taxon>Ramlibacter</taxon>
    </lineage>
</organism>
<keyword evidence="1" id="KW-0732">Signal</keyword>
<accession>A0A923MA63</accession>
<dbReference type="Proteomes" id="UP000596827">
    <property type="component" value="Unassembled WGS sequence"/>
</dbReference>
<dbReference type="InterPro" id="IPR011463">
    <property type="entry name" value="DUF1569"/>
</dbReference>
<proteinExistence type="predicted"/>
<evidence type="ECO:0000313" key="3">
    <source>
        <dbReference type="Proteomes" id="UP000596827"/>
    </source>
</evidence>
<comment type="caution">
    <text evidence="2">The sequence shown here is derived from an EMBL/GenBank/DDBJ whole genome shotgun (WGS) entry which is preliminary data.</text>
</comment>
<feature type="chain" id="PRO_5038106011" evidence="1">
    <location>
        <begin position="21"/>
        <end position="172"/>
    </location>
</feature>
<sequence length="172" mass="18832">MQRRQFLIAAVLLPAGGAMADQPRVQSLDDALRWLDKLERTPAAKATGAWPLTAVLDHLAQSIEMSMDGFPQPKPELFQKTAGSAAFKYFKWRGKMSHGLDEPIPGAPGLAAGADWKPAAVRLRRAITRFNGYSGPFKPHFAYGPLEKGDYALAHTFHIANHQEEILVTPGS</sequence>
<feature type="signal peptide" evidence="1">
    <location>
        <begin position="1"/>
        <end position="20"/>
    </location>
</feature>
<gene>
    <name evidence="2" type="ORF">H8R02_14020</name>
</gene>